<keyword evidence="1" id="KW-1133">Transmembrane helix</keyword>
<keyword evidence="1" id="KW-0472">Membrane</keyword>
<evidence type="ECO:0000313" key="3">
    <source>
        <dbReference type="Proteomes" id="UP000199306"/>
    </source>
</evidence>
<dbReference type="Proteomes" id="UP000199306">
    <property type="component" value="Unassembled WGS sequence"/>
</dbReference>
<sequence length="89" mass="9952">MNQPEIVLLFTLCVVAGSLVSFCIGAFYGQILFGTIFKKALNKVTLPADELSDRVKESGLSLKDFLTQKPDTFEQMGKKLDEEIKAFFK</sequence>
<dbReference type="AlphaFoldDB" id="A0A1I5RUF5"/>
<reference evidence="2 3" key="1">
    <citation type="submission" date="2016-10" db="EMBL/GenBank/DDBJ databases">
        <authorList>
            <person name="de Groot N.N."/>
        </authorList>
    </citation>
    <scope>NUCLEOTIDE SEQUENCE [LARGE SCALE GENOMIC DNA]</scope>
    <source>
        <strain evidence="3">E92,LMG 26720,CCM 7988</strain>
    </source>
</reference>
<dbReference type="STRING" id="1079859.SAMN04515674_104240"/>
<protein>
    <submittedName>
        <fullName evidence="2">Uncharacterized protein</fullName>
    </submittedName>
</protein>
<name>A0A1I5RUF5_9BACT</name>
<keyword evidence="3" id="KW-1185">Reference proteome</keyword>
<feature type="transmembrane region" description="Helical" evidence="1">
    <location>
        <begin position="6"/>
        <end position="29"/>
    </location>
</feature>
<keyword evidence="1" id="KW-0812">Transmembrane</keyword>
<evidence type="ECO:0000313" key="2">
    <source>
        <dbReference type="EMBL" id="SFP61901.1"/>
    </source>
</evidence>
<proteinExistence type="predicted"/>
<organism evidence="2 3">
    <name type="scientific">Pseudarcicella hirudinis</name>
    <dbReference type="NCBI Taxonomy" id="1079859"/>
    <lineage>
        <taxon>Bacteria</taxon>
        <taxon>Pseudomonadati</taxon>
        <taxon>Bacteroidota</taxon>
        <taxon>Cytophagia</taxon>
        <taxon>Cytophagales</taxon>
        <taxon>Flectobacillaceae</taxon>
        <taxon>Pseudarcicella</taxon>
    </lineage>
</organism>
<accession>A0A1I5RUF5</accession>
<dbReference type="EMBL" id="FOXH01000004">
    <property type="protein sequence ID" value="SFP61901.1"/>
    <property type="molecule type" value="Genomic_DNA"/>
</dbReference>
<dbReference type="RefSeq" id="WP_092015690.1">
    <property type="nucleotide sequence ID" value="NZ_FOXH01000004.1"/>
</dbReference>
<gene>
    <name evidence="2" type="ORF">SAMN04515674_104240</name>
</gene>
<evidence type="ECO:0000256" key="1">
    <source>
        <dbReference type="SAM" id="Phobius"/>
    </source>
</evidence>